<name>A0A6S7FQE5_PARCT</name>
<gene>
    <name evidence="7" type="ORF">PACLA_8A025639</name>
</gene>
<feature type="transmembrane region" description="Helical" evidence="6">
    <location>
        <begin position="153"/>
        <end position="171"/>
    </location>
</feature>
<proteinExistence type="predicted"/>
<dbReference type="Gene3D" id="1.20.1250.20">
    <property type="entry name" value="MFS general substrate transporter like domains"/>
    <property type="match status" value="1"/>
</dbReference>
<dbReference type="GO" id="GO:0022857">
    <property type="term" value="F:transmembrane transporter activity"/>
    <property type="evidence" value="ECO:0007669"/>
    <property type="project" value="InterPro"/>
</dbReference>
<feature type="transmembrane region" description="Helical" evidence="6">
    <location>
        <begin position="177"/>
        <end position="199"/>
    </location>
</feature>
<dbReference type="Pfam" id="PF00083">
    <property type="entry name" value="Sugar_tr"/>
    <property type="match status" value="1"/>
</dbReference>
<protein>
    <submittedName>
        <fullName evidence="7">Organic cation transporter -like</fullName>
    </submittedName>
</protein>
<keyword evidence="4 6" id="KW-0472">Membrane</keyword>
<feature type="transmembrane region" description="Helical" evidence="6">
    <location>
        <begin position="238"/>
        <end position="257"/>
    </location>
</feature>
<feature type="region of interest" description="Disordered" evidence="5">
    <location>
        <begin position="521"/>
        <end position="544"/>
    </location>
</feature>
<comment type="caution">
    <text evidence="7">The sequence shown here is derived from an EMBL/GenBank/DDBJ whole genome shotgun (WGS) entry which is preliminary data.</text>
</comment>
<dbReference type="EMBL" id="CACRXK020000100">
    <property type="protein sequence ID" value="CAB3978269.1"/>
    <property type="molecule type" value="Genomic_DNA"/>
</dbReference>
<dbReference type="CDD" id="cd17317">
    <property type="entry name" value="MFS_SLC22"/>
    <property type="match status" value="1"/>
</dbReference>
<dbReference type="SUPFAM" id="SSF103473">
    <property type="entry name" value="MFS general substrate transporter"/>
    <property type="match status" value="1"/>
</dbReference>
<keyword evidence="2 6" id="KW-0812">Transmembrane</keyword>
<feature type="transmembrane region" description="Helical" evidence="6">
    <location>
        <begin position="327"/>
        <end position="349"/>
    </location>
</feature>
<dbReference type="OrthoDB" id="3936150at2759"/>
<evidence type="ECO:0000256" key="6">
    <source>
        <dbReference type="SAM" id="Phobius"/>
    </source>
</evidence>
<evidence type="ECO:0000256" key="4">
    <source>
        <dbReference type="ARBA" id="ARBA00023136"/>
    </source>
</evidence>
<dbReference type="InterPro" id="IPR020846">
    <property type="entry name" value="MFS_dom"/>
</dbReference>
<evidence type="ECO:0000256" key="3">
    <source>
        <dbReference type="ARBA" id="ARBA00022989"/>
    </source>
</evidence>
<feature type="transmembrane region" description="Helical" evidence="6">
    <location>
        <begin position="211"/>
        <end position="232"/>
    </location>
</feature>
<evidence type="ECO:0000256" key="1">
    <source>
        <dbReference type="ARBA" id="ARBA00004141"/>
    </source>
</evidence>
<dbReference type="GO" id="GO:0016020">
    <property type="term" value="C:membrane"/>
    <property type="evidence" value="ECO:0007669"/>
    <property type="project" value="UniProtKB-SubCell"/>
</dbReference>
<dbReference type="InterPro" id="IPR005828">
    <property type="entry name" value="MFS_sugar_transport-like"/>
</dbReference>
<keyword evidence="3 6" id="KW-1133">Transmembrane helix</keyword>
<comment type="subcellular location">
    <subcellularLocation>
        <location evidence="1">Membrane</location>
        <topology evidence="1">Multi-pass membrane protein</topology>
    </subcellularLocation>
</comment>
<dbReference type="AlphaFoldDB" id="A0A6S7FQE5"/>
<reference evidence="7" key="1">
    <citation type="submission" date="2020-04" db="EMBL/GenBank/DDBJ databases">
        <authorList>
            <person name="Alioto T."/>
            <person name="Alioto T."/>
            <person name="Gomez Garrido J."/>
        </authorList>
    </citation>
    <scope>NUCLEOTIDE SEQUENCE</scope>
    <source>
        <strain evidence="7">A484AB</strain>
    </source>
</reference>
<organism evidence="7 8">
    <name type="scientific">Paramuricea clavata</name>
    <name type="common">Red gorgonian</name>
    <name type="synonym">Violescent sea-whip</name>
    <dbReference type="NCBI Taxonomy" id="317549"/>
    <lineage>
        <taxon>Eukaryota</taxon>
        <taxon>Metazoa</taxon>
        <taxon>Cnidaria</taxon>
        <taxon>Anthozoa</taxon>
        <taxon>Octocorallia</taxon>
        <taxon>Malacalcyonacea</taxon>
        <taxon>Plexauridae</taxon>
        <taxon>Paramuricea</taxon>
    </lineage>
</organism>
<dbReference type="InterPro" id="IPR036259">
    <property type="entry name" value="MFS_trans_sf"/>
</dbReference>
<keyword evidence="8" id="KW-1185">Reference proteome</keyword>
<evidence type="ECO:0000256" key="2">
    <source>
        <dbReference type="ARBA" id="ARBA00022692"/>
    </source>
</evidence>
<accession>A0A6S7FQE5</accession>
<feature type="transmembrane region" description="Helical" evidence="6">
    <location>
        <begin position="387"/>
        <end position="405"/>
    </location>
</feature>
<sequence>MDVTIVDELFTNLGDPGKFQMVSYFFLVTNMIFALATHLNVVFYAAKTPHHCKLDMNQTLQDFVPLVRHNLKYEEQIDGCHVYTALNSSETEPCRNGWTYGLKHGEKTIISEFNLVCDDAYKSELATTIYFGGVLVGSLTYGFLADKYGRKPTLAFAQLSAGVLGFAIFIFRNYYAFVILRFFLGIQVQAFILLSFVLAMELFQTKHRARAGVFFGIVAVSGGVVLGILAYFIRDWKYIQLTLSFFPFIQLLFLCFVPESPRWLIVHKQFDKVEKIVHRIVSFNNLPYPEQVMQGIKNNSSQYQTTPGQKATVLDLFKSPSLRRTTFILIIIWFTVSAAFYGLAFNISFLFGDKYVNFAISEAVDMCAVVLMFWAVPRFGRRRPLTLAFFICGMANVIAVVTITIESDATWVKVLGTATALLGKSCAVSVLNALTTFTAELYPTVIRNISLGVNTAWTRIGGMLSPQIFLLGAYTATYVPYCILGVISLTSAFLILLLPETHNKSLMDTIDHVRKEVVEMRDDDGESSQMVEEKEALFHEESSV</sequence>
<evidence type="ECO:0000313" key="7">
    <source>
        <dbReference type="EMBL" id="CAB3978269.1"/>
    </source>
</evidence>
<feature type="compositionally biased region" description="Basic and acidic residues" evidence="5">
    <location>
        <begin position="531"/>
        <end position="544"/>
    </location>
</feature>
<dbReference type="PANTHER" id="PTHR24064">
    <property type="entry name" value="SOLUTE CARRIER FAMILY 22 MEMBER"/>
    <property type="match status" value="1"/>
</dbReference>
<feature type="transmembrane region" description="Helical" evidence="6">
    <location>
        <begin position="478"/>
        <end position="498"/>
    </location>
</feature>
<feature type="transmembrane region" description="Helical" evidence="6">
    <location>
        <begin position="24"/>
        <end position="46"/>
    </location>
</feature>
<evidence type="ECO:0000256" key="5">
    <source>
        <dbReference type="SAM" id="MobiDB-lite"/>
    </source>
</evidence>
<dbReference type="PROSITE" id="PS50850">
    <property type="entry name" value="MFS"/>
    <property type="match status" value="1"/>
</dbReference>
<evidence type="ECO:0000313" key="8">
    <source>
        <dbReference type="Proteomes" id="UP001152795"/>
    </source>
</evidence>
<feature type="transmembrane region" description="Helical" evidence="6">
    <location>
        <begin position="355"/>
        <end position="375"/>
    </location>
</feature>
<dbReference type="Proteomes" id="UP001152795">
    <property type="component" value="Unassembled WGS sequence"/>
</dbReference>